<feature type="transmembrane region" description="Helical" evidence="1">
    <location>
        <begin position="328"/>
        <end position="349"/>
    </location>
</feature>
<keyword evidence="3" id="KW-0808">Transferase</keyword>
<proteinExistence type="predicted"/>
<dbReference type="Proteomes" id="UP001214854">
    <property type="component" value="Unassembled WGS sequence"/>
</dbReference>
<organism evidence="3 4">
    <name type="scientific">Asticcacaulis aquaticus</name>
    <dbReference type="NCBI Taxonomy" id="2984212"/>
    <lineage>
        <taxon>Bacteria</taxon>
        <taxon>Pseudomonadati</taxon>
        <taxon>Pseudomonadota</taxon>
        <taxon>Alphaproteobacteria</taxon>
        <taxon>Caulobacterales</taxon>
        <taxon>Caulobacteraceae</taxon>
        <taxon>Asticcacaulis</taxon>
    </lineage>
</organism>
<name>A0ABT5HVC4_9CAUL</name>
<gene>
    <name evidence="3" type="ORF">PQU92_12125</name>
</gene>
<keyword evidence="1" id="KW-1133">Transmembrane helix</keyword>
<keyword evidence="3" id="KW-0012">Acyltransferase</keyword>
<feature type="transmembrane region" description="Helical" evidence="1">
    <location>
        <begin position="264"/>
        <end position="282"/>
    </location>
</feature>
<feature type="domain" description="Acyltransferase 3" evidence="2">
    <location>
        <begin position="19"/>
        <end position="345"/>
    </location>
</feature>
<comment type="caution">
    <text evidence="3">The sequence shown here is derived from an EMBL/GenBank/DDBJ whole genome shotgun (WGS) entry which is preliminary data.</text>
</comment>
<dbReference type="GO" id="GO:0016746">
    <property type="term" value="F:acyltransferase activity"/>
    <property type="evidence" value="ECO:0007669"/>
    <property type="project" value="UniProtKB-KW"/>
</dbReference>
<feature type="transmembrane region" description="Helical" evidence="1">
    <location>
        <begin position="22"/>
        <end position="40"/>
    </location>
</feature>
<feature type="transmembrane region" description="Helical" evidence="1">
    <location>
        <begin position="294"/>
        <end position="316"/>
    </location>
</feature>
<keyword evidence="4" id="KW-1185">Reference proteome</keyword>
<feature type="transmembrane region" description="Helical" evidence="1">
    <location>
        <begin position="151"/>
        <end position="172"/>
    </location>
</feature>
<dbReference type="RefSeq" id="WP_272748482.1">
    <property type="nucleotide sequence ID" value="NZ_JAQQKX010000009.1"/>
</dbReference>
<dbReference type="InterPro" id="IPR050879">
    <property type="entry name" value="Acyltransferase_3"/>
</dbReference>
<dbReference type="EMBL" id="JAQQKX010000009">
    <property type="protein sequence ID" value="MDC7684027.1"/>
    <property type="molecule type" value="Genomic_DNA"/>
</dbReference>
<keyword evidence="1" id="KW-0812">Transmembrane</keyword>
<dbReference type="Pfam" id="PF01757">
    <property type="entry name" value="Acyl_transf_3"/>
    <property type="match status" value="1"/>
</dbReference>
<accession>A0ABT5HVC4</accession>
<feature type="transmembrane region" description="Helical" evidence="1">
    <location>
        <begin position="52"/>
        <end position="74"/>
    </location>
</feature>
<sequence>MPAPTHPQTADTPRAGGASLDVLRFLAAGFILLFHFGESAPRDLHEVSPVLAQGWLATDFFLMLSGFILMRAYGPRLQEGRVSPFNFVKKRFLRLWPSHVVVLLLMFIVVTLATLKGHPPGHMEKYGVWSFWEQFFLIHGWGLSEEPGWNVPTWTLSALILCYVLFTLYVPMVRRWKPWALAGGIVAVLALGFVVAAFADHAFVDLPFRWGLVRAIPLFIAGSLLERMVAHMRVPKRVYAAGLTICLLGIIGLASLPRHAFCDVVILSLLAGVLTLSASVTLNENHLTKRMGRASFSLFLTHSLVGAIALGLDGMLMARIGVDPVAHWGLWGLSIVAAIVVAFAFDALIDMPLSQLVSQRLSSGSGTAPDKSNRRLLRR</sequence>
<feature type="transmembrane region" description="Helical" evidence="1">
    <location>
        <begin position="210"/>
        <end position="226"/>
    </location>
</feature>
<evidence type="ECO:0000313" key="4">
    <source>
        <dbReference type="Proteomes" id="UP001214854"/>
    </source>
</evidence>
<keyword evidence="1" id="KW-0472">Membrane</keyword>
<dbReference type="PANTHER" id="PTHR23028">
    <property type="entry name" value="ACETYLTRANSFERASE"/>
    <property type="match status" value="1"/>
</dbReference>
<evidence type="ECO:0000313" key="3">
    <source>
        <dbReference type="EMBL" id="MDC7684027.1"/>
    </source>
</evidence>
<dbReference type="InterPro" id="IPR002656">
    <property type="entry name" value="Acyl_transf_3_dom"/>
</dbReference>
<feature type="transmembrane region" description="Helical" evidence="1">
    <location>
        <begin position="95"/>
        <end position="115"/>
    </location>
</feature>
<feature type="transmembrane region" description="Helical" evidence="1">
    <location>
        <begin position="238"/>
        <end position="258"/>
    </location>
</feature>
<evidence type="ECO:0000256" key="1">
    <source>
        <dbReference type="SAM" id="Phobius"/>
    </source>
</evidence>
<protein>
    <submittedName>
        <fullName evidence="3">Acyltransferase</fullName>
    </submittedName>
</protein>
<feature type="transmembrane region" description="Helical" evidence="1">
    <location>
        <begin position="179"/>
        <end position="198"/>
    </location>
</feature>
<reference evidence="3 4" key="1">
    <citation type="submission" date="2023-01" db="EMBL/GenBank/DDBJ databases">
        <title>Novel species of the genus Asticcacaulis isolated from rivers.</title>
        <authorList>
            <person name="Lu H."/>
        </authorList>
    </citation>
    <scope>NUCLEOTIDE SEQUENCE [LARGE SCALE GENOMIC DNA]</scope>
    <source>
        <strain evidence="3 4">BYS171W</strain>
    </source>
</reference>
<evidence type="ECO:0000259" key="2">
    <source>
        <dbReference type="Pfam" id="PF01757"/>
    </source>
</evidence>